<dbReference type="RefSeq" id="WP_114802711.1">
    <property type="nucleotide sequence ID" value="NZ_QQAV01000003.1"/>
</dbReference>
<evidence type="ECO:0000256" key="2">
    <source>
        <dbReference type="PROSITE-ProRule" id="PRU00169"/>
    </source>
</evidence>
<reference evidence="4 5" key="1">
    <citation type="submission" date="2018-07" db="EMBL/GenBank/DDBJ databases">
        <title>Genomic Encyclopedia of Type Strains, Phase IV (KMG-IV): sequencing the most valuable type-strain genomes for metagenomic binning, comparative biology and taxonomic classification.</title>
        <authorList>
            <person name="Goeker M."/>
        </authorList>
    </citation>
    <scope>NUCLEOTIDE SEQUENCE [LARGE SCALE GENOMIC DNA]</scope>
    <source>
        <strain evidence="4 5">DSM 21352</strain>
    </source>
</reference>
<dbReference type="Pfam" id="PF00072">
    <property type="entry name" value="Response_reg"/>
    <property type="match status" value="1"/>
</dbReference>
<dbReference type="SUPFAM" id="SSF52172">
    <property type="entry name" value="CheY-like"/>
    <property type="match status" value="1"/>
</dbReference>
<evidence type="ECO:0000313" key="4">
    <source>
        <dbReference type="EMBL" id="RDI26138.1"/>
    </source>
</evidence>
<protein>
    <submittedName>
        <fullName evidence="4">Two-component system chemotaxis response regulator CheY</fullName>
    </submittedName>
</protein>
<organism evidence="4 5">
    <name type="scientific">Pseudacidovorax intermedius</name>
    <dbReference type="NCBI Taxonomy" id="433924"/>
    <lineage>
        <taxon>Bacteria</taxon>
        <taxon>Pseudomonadati</taxon>
        <taxon>Pseudomonadota</taxon>
        <taxon>Betaproteobacteria</taxon>
        <taxon>Burkholderiales</taxon>
        <taxon>Comamonadaceae</taxon>
        <taxon>Pseudacidovorax</taxon>
    </lineage>
</organism>
<dbReference type="PANTHER" id="PTHR44591:SF25">
    <property type="entry name" value="CHEMOTAXIS TWO-COMPONENT RESPONSE REGULATOR"/>
    <property type="match status" value="1"/>
</dbReference>
<evidence type="ECO:0000313" key="5">
    <source>
        <dbReference type="Proteomes" id="UP000255265"/>
    </source>
</evidence>
<gene>
    <name evidence="4" type="ORF">DFR41_103295</name>
</gene>
<dbReference type="Gene3D" id="3.40.50.2300">
    <property type="match status" value="1"/>
</dbReference>
<dbReference type="AlphaFoldDB" id="A0A370FHU3"/>
<accession>A0A370FHU3</accession>
<comment type="caution">
    <text evidence="4">The sequence shown here is derived from an EMBL/GenBank/DDBJ whole genome shotgun (WGS) entry which is preliminary data.</text>
</comment>
<dbReference type="PROSITE" id="PS50110">
    <property type="entry name" value="RESPONSE_REGULATORY"/>
    <property type="match status" value="1"/>
</dbReference>
<sequence>MKILIADDSRAMRQVIAHMLREAGFRGHHIVEAADGQQALAAAHAESPELIISDWNMPAMTGIELLQALRAEASTTPFGFVTTEVSAEMQQQAFDAGAAFLIGKPFSAEDFRVALVDLLE</sequence>
<keyword evidence="1 2" id="KW-0597">Phosphoprotein</keyword>
<evidence type="ECO:0000256" key="1">
    <source>
        <dbReference type="ARBA" id="ARBA00022553"/>
    </source>
</evidence>
<dbReference type="InterPro" id="IPR011006">
    <property type="entry name" value="CheY-like_superfamily"/>
</dbReference>
<feature type="modified residue" description="4-aspartylphosphate" evidence="2">
    <location>
        <position position="54"/>
    </location>
</feature>
<dbReference type="OrthoDB" id="9801101at2"/>
<dbReference type="PANTHER" id="PTHR44591">
    <property type="entry name" value="STRESS RESPONSE REGULATOR PROTEIN 1"/>
    <property type="match status" value="1"/>
</dbReference>
<dbReference type="SMART" id="SM00448">
    <property type="entry name" value="REC"/>
    <property type="match status" value="1"/>
</dbReference>
<dbReference type="InterPro" id="IPR001789">
    <property type="entry name" value="Sig_transdc_resp-reg_receiver"/>
</dbReference>
<dbReference type="Proteomes" id="UP000255265">
    <property type="component" value="Unassembled WGS sequence"/>
</dbReference>
<dbReference type="InterPro" id="IPR050595">
    <property type="entry name" value="Bact_response_regulator"/>
</dbReference>
<feature type="domain" description="Response regulatory" evidence="3">
    <location>
        <begin position="2"/>
        <end position="119"/>
    </location>
</feature>
<keyword evidence="5" id="KW-1185">Reference proteome</keyword>
<dbReference type="EMBL" id="QQAV01000003">
    <property type="protein sequence ID" value="RDI26138.1"/>
    <property type="molecule type" value="Genomic_DNA"/>
</dbReference>
<proteinExistence type="predicted"/>
<dbReference type="GO" id="GO:0000160">
    <property type="term" value="P:phosphorelay signal transduction system"/>
    <property type="evidence" value="ECO:0007669"/>
    <property type="project" value="InterPro"/>
</dbReference>
<evidence type="ECO:0000259" key="3">
    <source>
        <dbReference type="PROSITE" id="PS50110"/>
    </source>
</evidence>
<name>A0A370FHU3_9BURK</name>